<keyword evidence="2" id="KW-1133">Transmembrane helix</keyword>
<dbReference type="PROSITE" id="PS50013">
    <property type="entry name" value="CHROMO_2"/>
    <property type="match status" value="1"/>
</dbReference>
<protein>
    <recommendedName>
        <fullName evidence="3">Chromo domain-containing protein</fullName>
    </recommendedName>
</protein>
<dbReference type="Gene3D" id="2.40.50.40">
    <property type="match status" value="1"/>
</dbReference>
<evidence type="ECO:0000313" key="5">
    <source>
        <dbReference type="Proteomes" id="UP000566819"/>
    </source>
</evidence>
<dbReference type="PANTHER" id="PTHR37535:SF3">
    <property type="entry name" value="FLUG DOMAIN-CONTAINING PROTEIN"/>
    <property type="match status" value="1"/>
</dbReference>
<reference evidence="4 5" key="1">
    <citation type="submission" date="2020-03" db="EMBL/GenBank/DDBJ databases">
        <title>Draft Genome Sequence of Cudoniella acicularis.</title>
        <authorList>
            <person name="Buettner E."/>
            <person name="Kellner H."/>
        </authorList>
    </citation>
    <scope>NUCLEOTIDE SEQUENCE [LARGE SCALE GENOMIC DNA]</scope>
    <source>
        <strain evidence="4 5">DSM 108380</strain>
    </source>
</reference>
<dbReference type="SUPFAM" id="SSF54160">
    <property type="entry name" value="Chromo domain-like"/>
    <property type="match status" value="1"/>
</dbReference>
<dbReference type="InterPro" id="IPR016197">
    <property type="entry name" value="Chromo-like_dom_sf"/>
</dbReference>
<sequence>MDTLRFAPRNEGIARRKINVYEKGQVSTIYFFVSLFLLPTRITSTLLAIVSFDKYGLAKAKFNSGTDDNLEPPKEFVEHLVNDLESLKEFVQNIAFDIDGIEAHDPDEEIDVNGAQGSVIQYWKFSQLFIKEKLPEIIKMRSSKRPRRYGTKATSSILGGRCGQWTARVREYIESSCHPGSGRGLYYKDITFGVFRNEHGNVEFAMKVIRDAKNTTQTPDKRPEHSLYEGLEPSPLFCQPMLFILAILVAKGAFRDYRTIEELFNLVPPDEEMYPLQWDKNVVDLPFFKSMSRRASPGKIENATAFSGRFRGLGFRAGYAWPGTIHDYRALGLTRIHLLYLEVSIEKYAGQKDSNTFRNYYLPNLVADRQAEKQHEFENSQEYIDLDEQIISLIGKKDPDSIRRRREFLLEVAPLRTISLAALRDLVALYLNETEIKVRPGLEPEKCSCLTDVGEPKPITTTAYDWKHIYDCYKKVRMAEESYYNFKVISPGIELKDSPDIVLSTKPELAAVTPGDDQYIVERILSHKVNRPKGSKKGITQYLVKWEGYLDEENSLVDKIHEDLVRAYTATAEQLLRKRSVRLGRQKKMVT</sequence>
<dbReference type="SMART" id="SM00298">
    <property type="entry name" value="CHROMO"/>
    <property type="match status" value="1"/>
</dbReference>
<dbReference type="PANTHER" id="PTHR37535">
    <property type="entry name" value="FLUG DOMAIN PROTEIN"/>
    <property type="match status" value="1"/>
</dbReference>
<dbReference type="Pfam" id="PF00385">
    <property type="entry name" value="Chromo"/>
    <property type="match status" value="1"/>
</dbReference>
<gene>
    <name evidence="4" type="ORF">G7Y89_g10811</name>
</gene>
<evidence type="ECO:0000256" key="2">
    <source>
        <dbReference type="SAM" id="Phobius"/>
    </source>
</evidence>
<dbReference type="InterPro" id="IPR023780">
    <property type="entry name" value="Chromo_domain"/>
</dbReference>
<evidence type="ECO:0000256" key="1">
    <source>
        <dbReference type="ARBA" id="ARBA00011353"/>
    </source>
</evidence>
<organism evidence="4 5">
    <name type="scientific">Cudoniella acicularis</name>
    <dbReference type="NCBI Taxonomy" id="354080"/>
    <lineage>
        <taxon>Eukaryota</taxon>
        <taxon>Fungi</taxon>
        <taxon>Dikarya</taxon>
        <taxon>Ascomycota</taxon>
        <taxon>Pezizomycotina</taxon>
        <taxon>Leotiomycetes</taxon>
        <taxon>Helotiales</taxon>
        <taxon>Tricladiaceae</taxon>
        <taxon>Cudoniella</taxon>
    </lineage>
</organism>
<feature type="transmembrane region" description="Helical" evidence="2">
    <location>
        <begin position="29"/>
        <end position="52"/>
    </location>
</feature>
<dbReference type="Proteomes" id="UP000566819">
    <property type="component" value="Unassembled WGS sequence"/>
</dbReference>
<accession>A0A8H4REC8</accession>
<dbReference type="AlphaFoldDB" id="A0A8H4REC8"/>
<dbReference type="Pfam" id="PF11917">
    <property type="entry name" value="DUF3435"/>
    <property type="match status" value="1"/>
</dbReference>
<dbReference type="InterPro" id="IPR021842">
    <property type="entry name" value="DUF3435"/>
</dbReference>
<keyword evidence="2" id="KW-0812">Transmembrane</keyword>
<keyword evidence="2" id="KW-0472">Membrane</keyword>
<dbReference type="OrthoDB" id="4357582at2759"/>
<dbReference type="EMBL" id="JAAMPI010000984">
    <property type="protein sequence ID" value="KAF4627340.1"/>
    <property type="molecule type" value="Genomic_DNA"/>
</dbReference>
<dbReference type="GO" id="GO:0006338">
    <property type="term" value="P:chromatin remodeling"/>
    <property type="evidence" value="ECO:0007669"/>
    <property type="project" value="UniProtKB-ARBA"/>
</dbReference>
<keyword evidence="5" id="KW-1185">Reference proteome</keyword>
<dbReference type="InterPro" id="IPR000953">
    <property type="entry name" value="Chromo/chromo_shadow_dom"/>
</dbReference>
<name>A0A8H4REC8_9HELO</name>
<evidence type="ECO:0000313" key="4">
    <source>
        <dbReference type="EMBL" id="KAF4627340.1"/>
    </source>
</evidence>
<feature type="domain" description="Chromo" evidence="3">
    <location>
        <begin position="519"/>
        <end position="555"/>
    </location>
</feature>
<proteinExistence type="predicted"/>
<evidence type="ECO:0000259" key="3">
    <source>
        <dbReference type="PROSITE" id="PS50013"/>
    </source>
</evidence>
<comment type="subunit">
    <text evidence="1">Component of the NuA4 histone acetyltransferase complex.</text>
</comment>
<comment type="caution">
    <text evidence="4">The sequence shown here is derived from an EMBL/GenBank/DDBJ whole genome shotgun (WGS) entry which is preliminary data.</text>
</comment>
<dbReference type="CDD" id="cd00024">
    <property type="entry name" value="CD_CSD"/>
    <property type="match status" value="1"/>
</dbReference>